<dbReference type="Proteomes" id="UP000821866">
    <property type="component" value="Chromosome 3"/>
</dbReference>
<feature type="region of interest" description="Disordered" evidence="2">
    <location>
        <begin position="66"/>
        <end position="212"/>
    </location>
</feature>
<dbReference type="VEuPathDB" id="VectorBase:LOC119172933"/>
<evidence type="ECO:0000259" key="3">
    <source>
        <dbReference type="PROSITE" id="PS50158"/>
    </source>
</evidence>
<keyword evidence="1" id="KW-0862">Zinc</keyword>
<protein>
    <recommendedName>
        <fullName evidence="3">CCHC-type domain-containing protein</fullName>
    </recommendedName>
</protein>
<dbReference type="EMBL" id="JABSTU010000005">
    <property type="protein sequence ID" value="KAH8031785.1"/>
    <property type="molecule type" value="Genomic_DNA"/>
</dbReference>
<feature type="compositionally biased region" description="Polar residues" evidence="2">
    <location>
        <begin position="73"/>
        <end position="90"/>
    </location>
</feature>
<dbReference type="InterPro" id="IPR001878">
    <property type="entry name" value="Znf_CCHC"/>
</dbReference>
<dbReference type="PROSITE" id="PS50158">
    <property type="entry name" value="ZF_CCHC"/>
    <property type="match status" value="1"/>
</dbReference>
<feature type="region of interest" description="Disordered" evidence="2">
    <location>
        <begin position="341"/>
        <end position="372"/>
    </location>
</feature>
<reference evidence="4" key="2">
    <citation type="submission" date="2021-09" db="EMBL/GenBank/DDBJ databases">
        <authorList>
            <person name="Jia N."/>
            <person name="Wang J."/>
            <person name="Shi W."/>
            <person name="Du L."/>
            <person name="Sun Y."/>
            <person name="Zhan W."/>
            <person name="Jiang J."/>
            <person name="Wang Q."/>
            <person name="Zhang B."/>
            <person name="Ji P."/>
            <person name="Sakyi L.B."/>
            <person name="Cui X."/>
            <person name="Yuan T."/>
            <person name="Jiang B."/>
            <person name="Yang W."/>
            <person name="Lam T.T.-Y."/>
            <person name="Chang Q."/>
            <person name="Ding S."/>
            <person name="Wang X."/>
            <person name="Zhu J."/>
            <person name="Ruan X."/>
            <person name="Zhao L."/>
            <person name="Wei J."/>
            <person name="Que T."/>
            <person name="Du C."/>
            <person name="Cheng J."/>
            <person name="Dai P."/>
            <person name="Han X."/>
            <person name="Huang E."/>
            <person name="Gao Y."/>
            <person name="Liu J."/>
            <person name="Shao H."/>
            <person name="Ye R."/>
            <person name="Li L."/>
            <person name="Wei W."/>
            <person name="Wang X."/>
            <person name="Wang C."/>
            <person name="Huo Q."/>
            <person name="Li W."/>
            <person name="Guo W."/>
            <person name="Chen H."/>
            <person name="Chen S."/>
            <person name="Zhou L."/>
            <person name="Zhou L."/>
            <person name="Ni X."/>
            <person name="Tian J."/>
            <person name="Zhou Y."/>
            <person name="Sheng Y."/>
            <person name="Liu T."/>
            <person name="Pan Y."/>
            <person name="Xia L."/>
            <person name="Li J."/>
            <person name="Zhao F."/>
            <person name="Cao W."/>
        </authorList>
    </citation>
    <scope>NUCLEOTIDE SEQUENCE</scope>
    <source>
        <strain evidence="4">Rmic-2018</strain>
        <tissue evidence="4">Larvae</tissue>
    </source>
</reference>
<dbReference type="AlphaFoldDB" id="A0A9J6EBY6"/>
<feature type="region of interest" description="Disordered" evidence="2">
    <location>
        <begin position="238"/>
        <end position="326"/>
    </location>
</feature>
<keyword evidence="1" id="KW-0479">Metal-binding</keyword>
<name>A0A9J6EBY6_RHIMP</name>
<organism evidence="4 5">
    <name type="scientific">Rhipicephalus microplus</name>
    <name type="common">Cattle tick</name>
    <name type="synonym">Boophilus microplus</name>
    <dbReference type="NCBI Taxonomy" id="6941"/>
    <lineage>
        <taxon>Eukaryota</taxon>
        <taxon>Metazoa</taxon>
        <taxon>Ecdysozoa</taxon>
        <taxon>Arthropoda</taxon>
        <taxon>Chelicerata</taxon>
        <taxon>Arachnida</taxon>
        <taxon>Acari</taxon>
        <taxon>Parasitiformes</taxon>
        <taxon>Ixodida</taxon>
        <taxon>Ixodoidea</taxon>
        <taxon>Ixodidae</taxon>
        <taxon>Rhipicephalinae</taxon>
        <taxon>Rhipicephalus</taxon>
        <taxon>Boophilus</taxon>
    </lineage>
</organism>
<feature type="compositionally biased region" description="Basic and acidic residues" evidence="2">
    <location>
        <begin position="109"/>
        <end position="121"/>
    </location>
</feature>
<keyword evidence="1" id="KW-0863">Zinc-finger</keyword>
<accession>A0A9J6EBY6</accession>
<dbReference type="GO" id="GO:0003676">
    <property type="term" value="F:nucleic acid binding"/>
    <property type="evidence" value="ECO:0007669"/>
    <property type="project" value="InterPro"/>
</dbReference>
<feature type="compositionally biased region" description="Basic and acidic residues" evidence="2">
    <location>
        <begin position="344"/>
        <end position="354"/>
    </location>
</feature>
<feature type="compositionally biased region" description="Polar residues" evidence="2">
    <location>
        <begin position="168"/>
        <end position="185"/>
    </location>
</feature>
<evidence type="ECO:0000313" key="5">
    <source>
        <dbReference type="Proteomes" id="UP000821866"/>
    </source>
</evidence>
<feature type="compositionally biased region" description="Low complexity" evidence="2">
    <location>
        <begin position="355"/>
        <end position="372"/>
    </location>
</feature>
<dbReference type="GO" id="GO:0008270">
    <property type="term" value="F:zinc ion binding"/>
    <property type="evidence" value="ECO:0007669"/>
    <property type="project" value="UniProtKB-KW"/>
</dbReference>
<gene>
    <name evidence="4" type="ORF">HPB51_020856</name>
</gene>
<reference evidence="4" key="1">
    <citation type="journal article" date="2020" name="Cell">
        <title>Large-Scale Comparative Analyses of Tick Genomes Elucidate Their Genetic Diversity and Vector Capacities.</title>
        <authorList>
            <consortium name="Tick Genome and Microbiome Consortium (TIGMIC)"/>
            <person name="Jia N."/>
            <person name="Wang J."/>
            <person name="Shi W."/>
            <person name="Du L."/>
            <person name="Sun Y."/>
            <person name="Zhan W."/>
            <person name="Jiang J.F."/>
            <person name="Wang Q."/>
            <person name="Zhang B."/>
            <person name="Ji P."/>
            <person name="Bell-Sakyi L."/>
            <person name="Cui X.M."/>
            <person name="Yuan T.T."/>
            <person name="Jiang B.G."/>
            <person name="Yang W.F."/>
            <person name="Lam T.T."/>
            <person name="Chang Q.C."/>
            <person name="Ding S.J."/>
            <person name="Wang X.J."/>
            <person name="Zhu J.G."/>
            <person name="Ruan X.D."/>
            <person name="Zhao L."/>
            <person name="Wei J.T."/>
            <person name="Ye R.Z."/>
            <person name="Que T.C."/>
            <person name="Du C.H."/>
            <person name="Zhou Y.H."/>
            <person name="Cheng J.X."/>
            <person name="Dai P.F."/>
            <person name="Guo W.B."/>
            <person name="Han X.H."/>
            <person name="Huang E.J."/>
            <person name="Li L.F."/>
            <person name="Wei W."/>
            <person name="Gao Y.C."/>
            <person name="Liu J.Z."/>
            <person name="Shao H.Z."/>
            <person name="Wang X."/>
            <person name="Wang C.C."/>
            <person name="Yang T.C."/>
            <person name="Huo Q.B."/>
            <person name="Li W."/>
            <person name="Chen H.Y."/>
            <person name="Chen S.E."/>
            <person name="Zhou L.G."/>
            <person name="Ni X.B."/>
            <person name="Tian J.H."/>
            <person name="Sheng Y."/>
            <person name="Liu T."/>
            <person name="Pan Y.S."/>
            <person name="Xia L.Y."/>
            <person name="Li J."/>
            <person name="Zhao F."/>
            <person name="Cao W.C."/>
        </authorList>
    </citation>
    <scope>NUCLEOTIDE SEQUENCE</scope>
    <source>
        <strain evidence="4">Rmic-2018</strain>
    </source>
</reference>
<evidence type="ECO:0000256" key="2">
    <source>
        <dbReference type="SAM" id="MobiDB-lite"/>
    </source>
</evidence>
<evidence type="ECO:0000256" key="1">
    <source>
        <dbReference type="PROSITE-ProRule" id="PRU00047"/>
    </source>
</evidence>
<proteinExistence type="predicted"/>
<keyword evidence="5" id="KW-1185">Reference proteome</keyword>
<feature type="domain" description="CCHC-type" evidence="3">
    <location>
        <begin position="2"/>
        <end position="15"/>
    </location>
</feature>
<sequence>MCARCNEPGHMATACAAAYCKRCGVFGHDTEGCVEECKRCGGRHGTRECFRKRSYLAAARGLLPKTRPVTGNYHPSTSRPAAGTEPTSGLQVLRPRTRPYTTTNVPDHWQFEEPRGTEDARIVSAIPAPLNAGSKAGDDTSNTSSDGDLDESSGHKSGSPESTRDSWDLSQPASEEQEVRTQAPSPENDEPTFSGFEEISFPPLPPPMALPPNPEEVAIVSYGRDVLPDTGHLITDQCTSIKIQTAGAAPNDRRERSRSRSPSRGEDKSHGVSSSLPANLENKPRRSKAPVCFSDSDAPPIVKSQKLDALPTGKGHSPSSASGKRQALRQCILPFFSSPCLLQGEHKSGRRDTATRSPAPTPSASSRMLRSF</sequence>
<feature type="compositionally biased region" description="Pro residues" evidence="2">
    <location>
        <begin position="202"/>
        <end position="212"/>
    </location>
</feature>
<evidence type="ECO:0000313" key="4">
    <source>
        <dbReference type="EMBL" id="KAH8031785.1"/>
    </source>
</evidence>
<comment type="caution">
    <text evidence="4">The sequence shown here is derived from an EMBL/GenBank/DDBJ whole genome shotgun (WGS) entry which is preliminary data.</text>
</comment>